<dbReference type="Proteomes" id="UP000440578">
    <property type="component" value="Unassembled WGS sequence"/>
</dbReference>
<keyword evidence="3" id="KW-1185">Reference proteome</keyword>
<evidence type="ECO:0000313" key="2">
    <source>
        <dbReference type="EMBL" id="KAF0304384.1"/>
    </source>
</evidence>
<evidence type="ECO:0000313" key="3">
    <source>
        <dbReference type="Proteomes" id="UP000440578"/>
    </source>
</evidence>
<sequence>MSRKTALECSAQMSASQRCTPLTVSSGRSEMPPNSDGPPPDIQPVRRMLEDLAQQAAPPGSEVQQQQQQT</sequence>
<feature type="region of interest" description="Disordered" evidence="1">
    <location>
        <begin position="1"/>
        <end position="70"/>
    </location>
</feature>
<protein>
    <submittedName>
        <fullName evidence="2">Uncharacterized protein</fullName>
    </submittedName>
</protein>
<feature type="compositionally biased region" description="Polar residues" evidence="1">
    <location>
        <begin position="11"/>
        <end position="28"/>
    </location>
</feature>
<gene>
    <name evidence="2" type="ORF">FJT64_023808</name>
</gene>
<accession>A0A6A4WKQ5</accession>
<evidence type="ECO:0000256" key="1">
    <source>
        <dbReference type="SAM" id="MobiDB-lite"/>
    </source>
</evidence>
<reference evidence="2 3" key="1">
    <citation type="submission" date="2019-07" db="EMBL/GenBank/DDBJ databases">
        <title>Draft genome assembly of a fouling barnacle, Amphibalanus amphitrite (Darwin, 1854): The first reference genome for Thecostraca.</title>
        <authorList>
            <person name="Kim W."/>
        </authorList>
    </citation>
    <scope>NUCLEOTIDE SEQUENCE [LARGE SCALE GENOMIC DNA]</scope>
    <source>
        <strain evidence="2">SNU_AA5</strain>
        <tissue evidence="2">Soma without cirri and trophi</tissue>
    </source>
</reference>
<comment type="caution">
    <text evidence="2">The sequence shown here is derived from an EMBL/GenBank/DDBJ whole genome shotgun (WGS) entry which is preliminary data.</text>
</comment>
<name>A0A6A4WKQ5_AMPAM</name>
<dbReference type="EMBL" id="VIIS01000851">
    <property type="protein sequence ID" value="KAF0304384.1"/>
    <property type="molecule type" value="Genomic_DNA"/>
</dbReference>
<dbReference type="AlphaFoldDB" id="A0A6A4WKQ5"/>
<organism evidence="2 3">
    <name type="scientific">Amphibalanus amphitrite</name>
    <name type="common">Striped barnacle</name>
    <name type="synonym">Balanus amphitrite</name>
    <dbReference type="NCBI Taxonomy" id="1232801"/>
    <lineage>
        <taxon>Eukaryota</taxon>
        <taxon>Metazoa</taxon>
        <taxon>Ecdysozoa</taxon>
        <taxon>Arthropoda</taxon>
        <taxon>Crustacea</taxon>
        <taxon>Multicrustacea</taxon>
        <taxon>Cirripedia</taxon>
        <taxon>Thoracica</taxon>
        <taxon>Thoracicalcarea</taxon>
        <taxon>Balanomorpha</taxon>
        <taxon>Balanoidea</taxon>
        <taxon>Balanidae</taxon>
        <taxon>Amphibalaninae</taxon>
        <taxon>Amphibalanus</taxon>
    </lineage>
</organism>
<proteinExistence type="predicted"/>